<accession>A0A381T9N2</accession>
<dbReference type="SUPFAM" id="SSF50475">
    <property type="entry name" value="FMN-binding split barrel"/>
    <property type="match status" value="1"/>
</dbReference>
<gene>
    <name evidence="1" type="ORF">METZ01_LOCUS65746</name>
</gene>
<protein>
    <recommendedName>
        <fullName evidence="2">Pyridoxamine 5'-phosphate oxidase putative domain-containing protein</fullName>
    </recommendedName>
</protein>
<dbReference type="AlphaFoldDB" id="A0A381T9N2"/>
<proteinExistence type="predicted"/>
<evidence type="ECO:0000313" key="1">
    <source>
        <dbReference type="EMBL" id="SVA12892.1"/>
    </source>
</evidence>
<name>A0A381T9N2_9ZZZZ</name>
<organism evidence="1">
    <name type="scientific">marine metagenome</name>
    <dbReference type="NCBI Taxonomy" id="408172"/>
    <lineage>
        <taxon>unclassified sequences</taxon>
        <taxon>metagenomes</taxon>
        <taxon>ecological metagenomes</taxon>
    </lineage>
</organism>
<dbReference type="Gene3D" id="2.30.110.10">
    <property type="entry name" value="Electron Transport, Fmn-binding Protein, Chain A"/>
    <property type="match status" value="1"/>
</dbReference>
<dbReference type="EMBL" id="UINC01004242">
    <property type="protein sequence ID" value="SVA12892.1"/>
    <property type="molecule type" value="Genomic_DNA"/>
</dbReference>
<reference evidence="1" key="1">
    <citation type="submission" date="2018-05" db="EMBL/GenBank/DDBJ databases">
        <authorList>
            <person name="Lanie J.A."/>
            <person name="Ng W.-L."/>
            <person name="Kazmierczak K.M."/>
            <person name="Andrzejewski T.M."/>
            <person name="Davidsen T.M."/>
            <person name="Wayne K.J."/>
            <person name="Tettelin H."/>
            <person name="Glass J.I."/>
            <person name="Rusch D."/>
            <person name="Podicherti R."/>
            <person name="Tsui H.-C.T."/>
            <person name="Winkler M.E."/>
        </authorList>
    </citation>
    <scope>NUCLEOTIDE SEQUENCE</scope>
</reference>
<dbReference type="InterPro" id="IPR012349">
    <property type="entry name" value="Split_barrel_FMN-bd"/>
</dbReference>
<sequence length="137" mass="14024">MQQLNVGERSGLWAGATIGDVSVKITVDDLADRLDEYGTAAFVVTVGADSSPKVVHVPVVWDGEVLRCTPGGGTLANLAGGGPVTLVFPSSENGGYSMFLDGRGAPDPDDDAMVVIEFTGGVLHRPAPDVPGGDARC</sequence>
<evidence type="ECO:0008006" key="2">
    <source>
        <dbReference type="Google" id="ProtNLM"/>
    </source>
</evidence>